<gene>
    <name evidence="3" type="ORF">F7D14_07660</name>
</gene>
<dbReference type="SUPFAM" id="SSF51905">
    <property type="entry name" value="FAD/NAD(P)-binding domain"/>
    <property type="match status" value="1"/>
</dbReference>
<dbReference type="InterPro" id="IPR036188">
    <property type="entry name" value="FAD/NAD-bd_sf"/>
</dbReference>
<dbReference type="SUPFAM" id="SSF54373">
    <property type="entry name" value="FAD-linked reductases, C-terminal domain"/>
    <property type="match status" value="1"/>
</dbReference>
<dbReference type="PANTHER" id="PTHR43563">
    <property type="entry name" value="AMINE OXIDASE"/>
    <property type="match status" value="1"/>
</dbReference>
<feature type="domain" description="Amine oxidase" evidence="2">
    <location>
        <begin position="104"/>
        <end position="353"/>
    </location>
</feature>
<keyword evidence="4" id="KW-1185">Reference proteome</keyword>
<evidence type="ECO:0000313" key="4">
    <source>
        <dbReference type="Proteomes" id="UP000422569"/>
    </source>
</evidence>
<dbReference type="GO" id="GO:0016491">
    <property type="term" value="F:oxidoreductase activity"/>
    <property type="evidence" value="ECO:0007669"/>
    <property type="project" value="InterPro"/>
</dbReference>
<dbReference type="InterPro" id="IPR050703">
    <property type="entry name" value="Flavin_MAO"/>
</dbReference>
<dbReference type="EMBL" id="CP044331">
    <property type="protein sequence ID" value="QGM97361.1"/>
    <property type="molecule type" value="Genomic_DNA"/>
</dbReference>
<reference evidence="3 4" key="1">
    <citation type="submission" date="2019-09" db="EMBL/GenBank/DDBJ databases">
        <title>Isolation and complete genome sequencing of Methylocystis species.</title>
        <authorList>
            <person name="Rumah B.L."/>
            <person name="Stead C.E."/>
            <person name="Stevens B.C."/>
            <person name="Minton N.P."/>
            <person name="Grosse-Honebrink A."/>
            <person name="Zhang Y."/>
        </authorList>
    </citation>
    <scope>NUCLEOTIDE SEQUENCE [LARGE SCALE GENOMIC DNA]</scope>
    <source>
        <strain evidence="3 4">BRCS2</strain>
    </source>
</reference>
<evidence type="ECO:0000313" key="3">
    <source>
        <dbReference type="EMBL" id="QGM97361.1"/>
    </source>
</evidence>
<dbReference type="Proteomes" id="UP000422569">
    <property type="component" value="Chromosome"/>
</dbReference>
<dbReference type="InterPro" id="IPR002937">
    <property type="entry name" value="Amino_oxidase"/>
</dbReference>
<organism evidence="3 4">
    <name type="scientific">Methylocystis parvus</name>
    <dbReference type="NCBI Taxonomy" id="134"/>
    <lineage>
        <taxon>Bacteria</taxon>
        <taxon>Pseudomonadati</taxon>
        <taxon>Pseudomonadota</taxon>
        <taxon>Alphaproteobacteria</taxon>
        <taxon>Hyphomicrobiales</taxon>
        <taxon>Methylocystaceae</taxon>
        <taxon>Methylocystis</taxon>
    </lineage>
</organism>
<protein>
    <submittedName>
        <fullName evidence="3">NAD(P)-binding protein</fullName>
    </submittedName>
</protein>
<dbReference type="PANTHER" id="PTHR43563:SF1">
    <property type="entry name" value="AMINE OXIDASE [FLAVIN-CONTAINING] B"/>
    <property type="match status" value="1"/>
</dbReference>
<comment type="similarity">
    <text evidence="1">Belongs to the flavin monoamine oxidase family.</text>
</comment>
<dbReference type="Gene3D" id="3.50.50.60">
    <property type="entry name" value="FAD/NAD(P)-binding domain"/>
    <property type="match status" value="2"/>
</dbReference>
<dbReference type="Pfam" id="PF01593">
    <property type="entry name" value="Amino_oxidase"/>
    <property type="match status" value="1"/>
</dbReference>
<evidence type="ECO:0000259" key="2">
    <source>
        <dbReference type="Pfam" id="PF01593"/>
    </source>
</evidence>
<dbReference type="Pfam" id="PF13450">
    <property type="entry name" value="NAD_binding_8"/>
    <property type="match status" value="1"/>
</dbReference>
<evidence type="ECO:0000256" key="1">
    <source>
        <dbReference type="ARBA" id="ARBA00005995"/>
    </source>
</evidence>
<proteinExistence type="inferred from homology"/>
<dbReference type="AlphaFoldDB" id="A0A6B8M360"/>
<dbReference type="KEGG" id="mpar:F7D14_07660"/>
<accession>A0A6B8M360</accession>
<dbReference type="RefSeq" id="WP_016921688.1">
    <property type="nucleotide sequence ID" value="NZ_CP044331.1"/>
</dbReference>
<sequence>MLDVAIVGGGVCGLALARGLARRGLSFALFEARDRLGGRVLSVENRTSGQRLDLGPTWFWPQTQPAIAALVAELGLEAFDQHDPGAALYLGARNAAPVIRAAPDLHGGAQRLSGGMASLVEALAAALPPDALHLAHRLSAVRDAGDHVDLLFDKDGAAIRVAARRVALAIPPRLLAECVQFEPPLPEDLSAAMAETPTWMAASAKAVTGFETPPVWRAFGQSGDAFVTHELAILGEVFDACDARGEKAALGGFFALAPDLREKFRESLAMLAASQFAELFGKSAAQGESHIQDWAREPFTCAAADRDAAPDAHPDYGAPPLCEPVWDDKLHFGASETAREGGGYVEGALNAASRIEGEIAGKGASMTAMHKTAMHETESVNDVALDRFREWAASRRETVFADYRKRLNLALSRGERDQLTQRAMLGAMEAVFAEALAVIDALPFDPSRVAVERGRSELTPQVQAAFDGFIQSFLDAVIEFNRTSCALSNFPSEHRLSKDYVSTTLRDVAAAWREFSLAANSRFVAQRGAAA</sequence>
<name>A0A6B8M360_9HYPH</name>